<evidence type="ECO:0000256" key="13">
    <source>
        <dbReference type="ARBA" id="ARBA00032850"/>
    </source>
</evidence>
<evidence type="ECO:0000256" key="11">
    <source>
        <dbReference type="ARBA" id="ARBA00022825"/>
    </source>
</evidence>
<keyword evidence="10" id="KW-0378">Hydrolase</keyword>
<evidence type="ECO:0000313" key="16">
    <source>
        <dbReference type="EMBL" id="MCS0806799.1"/>
    </source>
</evidence>
<evidence type="ECO:0000256" key="2">
    <source>
        <dbReference type="ARBA" id="ARBA00004418"/>
    </source>
</evidence>
<dbReference type="SUPFAM" id="SSF50494">
    <property type="entry name" value="Trypsin-like serine proteases"/>
    <property type="match status" value="1"/>
</dbReference>
<keyword evidence="8" id="KW-0677">Repeat</keyword>
<keyword evidence="12" id="KW-0346">Stress response</keyword>
<keyword evidence="17" id="KW-1185">Reference proteome</keyword>
<evidence type="ECO:0000256" key="14">
    <source>
        <dbReference type="SAM" id="SignalP"/>
    </source>
</evidence>
<dbReference type="Pfam" id="PF13180">
    <property type="entry name" value="PDZ_2"/>
    <property type="match status" value="2"/>
</dbReference>
<dbReference type="SMART" id="SM00228">
    <property type="entry name" value="PDZ"/>
    <property type="match status" value="2"/>
</dbReference>
<feature type="chain" id="PRO_5045131221" description="Probable periplasmic serine endoprotease DegP-like" evidence="14">
    <location>
        <begin position="29"/>
        <end position="475"/>
    </location>
</feature>
<evidence type="ECO:0000256" key="9">
    <source>
        <dbReference type="ARBA" id="ARBA00022764"/>
    </source>
</evidence>
<keyword evidence="7 14" id="KW-0732">Signal</keyword>
<proteinExistence type="inferred from homology"/>
<dbReference type="InterPro" id="IPR011782">
    <property type="entry name" value="Pept_S1C_Do"/>
</dbReference>
<dbReference type="InterPro" id="IPR001478">
    <property type="entry name" value="PDZ"/>
</dbReference>
<protein>
    <recommendedName>
        <fullName evidence="5">Probable periplasmic serine endoprotease DegP-like</fullName>
        <ecNumber evidence="4">3.4.21.107</ecNumber>
    </recommendedName>
    <alternativeName>
        <fullName evidence="13">Protease Do</fullName>
    </alternativeName>
</protein>
<comment type="catalytic activity">
    <reaction evidence="1">
        <text>Acts on substrates that are at least partially unfolded. The cleavage site P1 residue is normally between a pair of hydrophobic residues, such as Val-|-Val.</text>
        <dbReference type="EC" id="3.4.21.107"/>
    </reaction>
</comment>
<feature type="domain" description="PDZ" evidence="15">
    <location>
        <begin position="364"/>
        <end position="474"/>
    </location>
</feature>
<evidence type="ECO:0000313" key="17">
    <source>
        <dbReference type="Proteomes" id="UP001206126"/>
    </source>
</evidence>
<dbReference type="PANTHER" id="PTHR22939:SF130">
    <property type="entry name" value="PERIPLASMIC SERINE ENDOPROTEASE DEGP-LIKE-RELATED"/>
    <property type="match status" value="1"/>
</dbReference>
<evidence type="ECO:0000256" key="8">
    <source>
        <dbReference type="ARBA" id="ARBA00022737"/>
    </source>
</evidence>
<dbReference type="Gene3D" id="2.30.42.10">
    <property type="match status" value="1"/>
</dbReference>
<dbReference type="EMBL" id="JANUHB010000001">
    <property type="protein sequence ID" value="MCS0806799.1"/>
    <property type="molecule type" value="Genomic_DNA"/>
</dbReference>
<comment type="caution">
    <text evidence="16">The sequence shown here is derived from an EMBL/GenBank/DDBJ whole genome shotgun (WGS) entry which is preliminary data.</text>
</comment>
<dbReference type="Pfam" id="PF13365">
    <property type="entry name" value="Trypsin_2"/>
    <property type="match status" value="1"/>
</dbReference>
<gene>
    <name evidence="16" type="ORF">NX774_02535</name>
</gene>
<name>A0ABT2D656_9BURK</name>
<comment type="similarity">
    <text evidence="3">Belongs to the peptidase S1C family.</text>
</comment>
<feature type="domain" description="PDZ" evidence="15">
    <location>
        <begin position="271"/>
        <end position="329"/>
    </location>
</feature>
<dbReference type="InterPro" id="IPR001940">
    <property type="entry name" value="Peptidase_S1C"/>
</dbReference>
<dbReference type="NCBIfam" id="TIGR02037">
    <property type="entry name" value="degP_htrA_DO"/>
    <property type="match status" value="1"/>
</dbReference>
<sequence length="475" mass="50536">MTSKTRSMVLSACLLAATGASFSPHAGAAAPVTAPAVTGLPDFADLVEHVGPAVVNIRTTERIRLGQGQGDEEMQEFLRRFFGQNAPRGRRGGQQEEIQRGVGSGFIISQDGYVLTNAHVVEGADEVTVTLTDRREFKAKVLGTDMRSDVGLLKVEASNLPTLRIGDSNKIRVGEWVIAIGSPFNLENTVTAGIISAKARDTGEYLPLIQSDVAVNPGNSGGPLINMRGEVIGINSQIATLSGGYNGISFAVPIQEVMRVADQLKKTGHVTRGRLGVQISEVTRDVAQALGLEKARGAEVAMVEPGGPAEKAGIKVGDIILRFNGQPIETTRDLPRLVGASKVGSRATVTLWRRGQQMEVPVTIVELQDEKPGAKPQQKKAPAETNALGLHVTDLTPAQRRELKSDTGVLVEAAEGRAATAGILPGDVILQLDNVEIKSASQFNGIVAKLDPKKAVAVLVRREDVTQYLVIKPRQ</sequence>
<dbReference type="InterPro" id="IPR036034">
    <property type="entry name" value="PDZ_sf"/>
</dbReference>
<evidence type="ECO:0000259" key="15">
    <source>
        <dbReference type="PROSITE" id="PS50106"/>
    </source>
</evidence>
<keyword evidence="6" id="KW-0645">Protease</keyword>
<feature type="signal peptide" evidence="14">
    <location>
        <begin position="1"/>
        <end position="28"/>
    </location>
</feature>
<evidence type="ECO:0000256" key="7">
    <source>
        <dbReference type="ARBA" id="ARBA00022729"/>
    </source>
</evidence>
<dbReference type="PROSITE" id="PS50106">
    <property type="entry name" value="PDZ"/>
    <property type="match status" value="2"/>
</dbReference>
<evidence type="ECO:0000256" key="6">
    <source>
        <dbReference type="ARBA" id="ARBA00022670"/>
    </source>
</evidence>
<dbReference type="Proteomes" id="UP001206126">
    <property type="component" value="Unassembled WGS sequence"/>
</dbReference>
<reference evidence="16 17" key="1">
    <citation type="submission" date="2022-08" db="EMBL/GenBank/DDBJ databases">
        <title>Reclassification of Massilia species as members of the genera Telluria, Duganella, Pseudoduganella, Mokoshia gen. nov. and Zemynaea gen. nov. using orthogonal and non-orthogonal genome-based approaches.</title>
        <authorList>
            <person name="Bowman J.P."/>
        </authorList>
    </citation>
    <scope>NUCLEOTIDE SEQUENCE [LARGE SCALE GENOMIC DNA]</scope>
    <source>
        <strain evidence="16 17">JCM 31605</strain>
    </source>
</reference>
<dbReference type="SUPFAM" id="SSF50156">
    <property type="entry name" value="PDZ domain-like"/>
    <property type="match status" value="2"/>
</dbReference>
<evidence type="ECO:0000256" key="5">
    <source>
        <dbReference type="ARBA" id="ARBA00013958"/>
    </source>
</evidence>
<accession>A0ABT2D656</accession>
<dbReference type="PANTHER" id="PTHR22939">
    <property type="entry name" value="SERINE PROTEASE FAMILY S1C HTRA-RELATED"/>
    <property type="match status" value="1"/>
</dbReference>
<dbReference type="Gene3D" id="2.30.42.60">
    <property type="match status" value="1"/>
</dbReference>
<evidence type="ECO:0000256" key="1">
    <source>
        <dbReference type="ARBA" id="ARBA00001772"/>
    </source>
</evidence>
<keyword evidence="11" id="KW-0720">Serine protease</keyword>
<evidence type="ECO:0000256" key="12">
    <source>
        <dbReference type="ARBA" id="ARBA00023016"/>
    </source>
</evidence>
<evidence type="ECO:0000256" key="4">
    <source>
        <dbReference type="ARBA" id="ARBA00013035"/>
    </source>
</evidence>
<keyword evidence="9" id="KW-0574">Periplasm</keyword>
<dbReference type="Gene3D" id="2.40.10.120">
    <property type="match status" value="1"/>
</dbReference>
<organism evidence="16 17">
    <name type="scientific">Massilia agilis</name>
    <dbReference type="NCBI Taxonomy" id="1811226"/>
    <lineage>
        <taxon>Bacteria</taxon>
        <taxon>Pseudomonadati</taxon>
        <taxon>Pseudomonadota</taxon>
        <taxon>Betaproteobacteria</taxon>
        <taxon>Burkholderiales</taxon>
        <taxon>Oxalobacteraceae</taxon>
        <taxon>Telluria group</taxon>
        <taxon>Massilia</taxon>
    </lineage>
</organism>
<evidence type="ECO:0000256" key="3">
    <source>
        <dbReference type="ARBA" id="ARBA00010541"/>
    </source>
</evidence>
<evidence type="ECO:0000256" key="10">
    <source>
        <dbReference type="ARBA" id="ARBA00022801"/>
    </source>
</evidence>
<dbReference type="CDD" id="cd10839">
    <property type="entry name" value="cpPDZ1_DegP-like"/>
    <property type="match status" value="1"/>
</dbReference>
<dbReference type="RefSeq" id="WP_258820574.1">
    <property type="nucleotide sequence ID" value="NZ_JANUHB010000001.1"/>
</dbReference>
<dbReference type="EC" id="3.4.21.107" evidence="4"/>
<dbReference type="InterPro" id="IPR009003">
    <property type="entry name" value="Peptidase_S1_PA"/>
</dbReference>
<dbReference type="PRINTS" id="PR00834">
    <property type="entry name" value="PROTEASES2C"/>
</dbReference>
<comment type="subcellular location">
    <subcellularLocation>
        <location evidence="2">Periplasm</location>
    </subcellularLocation>
</comment>